<dbReference type="Proteomes" id="UP000182498">
    <property type="component" value="Unassembled WGS sequence"/>
</dbReference>
<protein>
    <submittedName>
        <fullName evidence="1">Uncharacterized conserved protein</fullName>
    </submittedName>
</protein>
<name>A0A0X2NLL2_9CORY</name>
<dbReference type="OrthoDB" id="4772924at2"/>
<dbReference type="EMBL" id="FAUH01000011">
    <property type="protein sequence ID" value="CUU66382.1"/>
    <property type="molecule type" value="Genomic_DNA"/>
</dbReference>
<organism evidence="1 2">
    <name type="scientific">Corynebacterium variabile</name>
    <dbReference type="NCBI Taxonomy" id="1727"/>
    <lineage>
        <taxon>Bacteria</taxon>
        <taxon>Bacillati</taxon>
        <taxon>Actinomycetota</taxon>
        <taxon>Actinomycetes</taxon>
        <taxon>Mycobacteriales</taxon>
        <taxon>Corynebacteriaceae</taxon>
        <taxon>Corynebacterium</taxon>
    </lineage>
</organism>
<evidence type="ECO:0000313" key="2">
    <source>
        <dbReference type="Proteomes" id="UP000182498"/>
    </source>
</evidence>
<gene>
    <name evidence="1" type="ORF">CVAR292_01726</name>
</gene>
<proteinExistence type="predicted"/>
<keyword evidence="2" id="KW-1185">Reference proteome</keyword>
<accession>A0A0X2NLL2</accession>
<reference evidence="2" key="1">
    <citation type="submission" date="2015-11" db="EMBL/GenBank/DDBJ databases">
        <authorList>
            <person name="Dugat-Bony E."/>
        </authorList>
    </citation>
    <scope>NUCLEOTIDE SEQUENCE [LARGE SCALE GENOMIC DNA]</scope>
    <source>
        <strain evidence="2">Mu292</strain>
    </source>
</reference>
<sequence>MPRRISPQARRRRSFTVLAAILVILVGAWSWFAVTKIYFPRLDSVPEGLDVIVQLGGAYNMDYMAARQLAKELNVPDLVISEPTGLQPRHDRYCGPLDGVDVHCFAPEPSTTRGEARGFAALAEEHGWRTAFVMGTGREHTERVRLYFSRCWDGTLAVNRPMSGRSVSEHLRQGFYQSAGWARALTYRGC</sequence>
<dbReference type="AlphaFoldDB" id="A0A0X2NLL2"/>
<evidence type="ECO:0000313" key="1">
    <source>
        <dbReference type="EMBL" id="CUU66382.1"/>
    </source>
</evidence>